<name>A0AAN0XYQ7_9VIBR</name>
<sequence length="313" mass="35728">MASNSQEIHYLSLEPRYIFVDLPEALREDPFTIGIIRKLLDFLTVYKDYRIVYDEEYVPNAANVITFNPIINGDRKSLEVAYFNRTSDFKHLDRSYLIEPTTALHSTMAVMLDDLLDAFKIDIAKPVIAKQVSELPDNQAALHHIMESLGHGLLAEYAESIKSVRKAYEIEPDNHLIASDRYIFELSSIFVTQASASKAKVEKLNQEMKSQLMSMEAAPDSYRVYDALAAYYLTLDEPLKARGYLDKIPNHHYSMFSTVIYAKIEESLGNPASAEEYYYETIRESGSPAVLDLARKLFFHSNLKDIEAKIQSN</sequence>
<dbReference type="KEGG" id="vbr:A6E01_18010"/>
<dbReference type="EMBL" id="CP016178">
    <property type="protein sequence ID" value="ANO35069.1"/>
    <property type="molecule type" value="Genomic_DNA"/>
</dbReference>
<proteinExistence type="predicted"/>
<organism evidence="1 2">
    <name type="scientific">Vibrio breoganii</name>
    <dbReference type="NCBI Taxonomy" id="553239"/>
    <lineage>
        <taxon>Bacteria</taxon>
        <taxon>Pseudomonadati</taxon>
        <taxon>Pseudomonadota</taxon>
        <taxon>Gammaproteobacteria</taxon>
        <taxon>Vibrionales</taxon>
        <taxon>Vibrionaceae</taxon>
        <taxon>Vibrio</taxon>
    </lineage>
</organism>
<dbReference type="Gene3D" id="1.25.40.10">
    <property type="entry name" value="Tetratricopeptide repeat domain"/>
    <property type="match status" value="1"/>
</dbReference>
<evidence type="ECO:0000313" key="2">
    <source>
        <dbReference type="Proteomes" id="UP000092018"/>
    </source>
</evidence>
<protein>
    <recommendedName>
        <fullName evidence="3">Tetratricopeptide repeat protein</fullName>
    </recommendedName>
</protein>
<evidence type="ECO:0008006" key="3">
    <source>
        <dbReference type="Google" id="ProtNLM"/>
    </source>
</evidence>
<evidence type="ECO:0000313" key="1">
    <source>
        <dbReference type="EMBL" id="ANO35069.1"/>
    </source>
</evidence>
<gene>
    <name evidence="1" type="ORF">A6E01_18010</name>
</gene>
<dbReference type="Proteomes" id="UP000092018">
    <property type="component" value="Chromosome 2"/>
</dbReference>
<reference evidence="1 2" key="1">
    <citation type="submission" date="2016-06" db="EMBL/GenBank/DDBJ databases">
        <title>Adaptive Radiation by Waves of Gene Transfer Leads to Fine-Scale Resource Partitioning in Marine Microbes.</title>
        <authorList>
            <person name="Hehemann J.-H."/>
            <person name="Arevalo P."/>
            <person name="Datta M.S."/>
            <person name="Yu X."/>
            <person name="Corzett C."/>
            <person name="Henschel A."/>
            <person name="Preheim S.P."/>
            <person name="Timberlake S."/>
            <person name="Alm E.J."/>
            <person name="Polz M.F."/>
        </authorList>
    </citation>
    <scope>NUCLEOTIDE SEQUENCE [LARGE SCALE GENOMIC DNA]</scope>
    <source>
        <strain evidence="1 2">FF50</strain>
    </source>
</reference>
<accession>A0AAN0XYQ7</accession>
<dbReference type="InterPro" id="IPR011990">
    <property type="entry name" value="TPR-like_helical_dom_sf"/>
</dbReference>
<dbReference type="AlphaFoldDB" id="A0AAN0XYQ7"/>